<comment type="caution">
    <text evidence="11">The sequence shown here is derived from an EMBL/GenBank/DDBJ whole genome shotgun (WGS) entry which is preliminary data.</text>
</comment>
<keyword evidence="3" id="KW-0349">Heme</keyword>
<evidence type="ECO:0000256" key="7">
    <source>
        <dbReference type="ARBA" id="ARBA00023004"/>
    </source>
</evidence>
<dbReference type="InterPro" id="IPR004923">
    <property type="entry name" value="FTR1/Fip1/EfeU"/>
</dbReference>
<evidence type="ECO:0000259" key="10">
    <source>
        <dbReference type="PROSITE" id="PS51007"/>
    </source>
</evidence>
<keyword evidence="7" id="KW-0408">Iron</keyword>
<keyword evidence="6 9" id="KW-1133">Transmembrane helix</keyword>
<feature type="domain" description="Cytochrome c" evidence="10">
    <location>
        <begin position="123"/>
        <end position="210"/>
    </location>
</feature>
<feature type="transmembrane region" description="Helical" evidence="9">
    <location>
        <begin position="406"/>
        <end position="429"/>
    </location>
</feature>
<evidence type="ECO:0000313" key="11">
    <source>
        <dbReference type="EMBL" id="KKN20749.1"/>
    </source>
</evidence>
<feature type="transmembrane region" description="Helical" evidence="9">
    <location>
        <begin position="595"/>
        <end position="616"/>
    </location>
</feature>
<feature type="transmembrane region" description="Helical" evidence="9">
    <location>
        <begin position="441"/>
        <end position="458"/>
    </location>
</feature>
<dbReference type="Gene3D" id="1.10.760.10">
    <property type="entry name" value="Cytochrome c-like domain"/>
    <property type="match status" value="1"/>
</dbReference>
<keyword evidence="4 9" id="KW-0812">Transmembrane</keyword>
<comment type="subcellular location">
    <subcellularLocation>
        <location evidence="1">Membrane</location>
        <topology evidence="1">Multi-pass membrane protein</topology>
    </subcellularLocation>
</comment>
<proteinExistence type="inferred from homology"/>
<dbReference type="GO" id="GO:0046872">
    <property type="term" value="F:metal ion binding"/>
    <property type="evidence" value="ECO:0007669"/>
    <property type="project" value="UniProtKB-KW"/>
</dbReference>
<reference evidence="11" key="1">
    <citation type="journal article" date="2015" name="Nature">
        <title>Complex archaea that bridge the gap between prokaryotes and eukaryotes.</title>
        <authorList>
            <person name="Spang A."/>
            <person name="Saw J.H."/>
            <person name="Jorgensen S.L."/>
            <person name="Zaremba-Niedzwiedzka K."/>
            <person name="Martijn J."/>
            <person name="Lind A.E."/>
            <person name="van Eijk R."/>
            <person name="Schleper C."/>
            <person name="Guy L."/>
            <person name="Ettema T.J."/>
        </authorList>
    </citation>
    <scope>NUCLEOTIDE SEQUENCE</scope>
</reference>
<dbReference type="PANTHER" id="PTHR31632">
    <property type="entry name" value="IRON TRANSPORTER FTH1"/>
    <property type="match status" value="1"/>
</dbReference>
<evidence type="ECO:0000256" key="1">
    <source>
        <dbReference type="ARBA" id="ARBA00004141"/>
    </source>
</evidence>
<keyword evidence="8 9" id="KW-0472">Membrane</keyword>
<feature type="transmembrane region" description="Helical" evidence="9">
    <location>
        <begin position="370"/>
        <end position="394"/>
    </location>
</feature>
<keyword evidence="5" id="KW-0479">Metal-binding</keyword>
<organism evidence="11">
    <name type="scientific">marine sediment metagenome</name>
    <dbReference type="NCBI Taxonomy" id="412755"/>
    <lineage>
        <taxon>unclassified sequences</taxon>
        <taxon>metagenomes</taxon>
        <taxon>ecological metagenomes</taxon>
    </lineage>
</organism>
<evidence type="ECO:0000256" key="6">
    <source>
        <dbReference type="ARBA" id="ARBA00022989"/>
    </source>
</evidence>
<dbReference type="GO" id="GO:0009055">
    <property type="term" value="F:electron transfer activity"/>
    <property type="evidence" value="ECO:0007669"/>
    <property type="project" value="InterPro"/>
</dbReference>
<dbReference type="GO" id="GO:0020037">
    <property type="term" value="F:heme binding"/>
    <property type="evidence" value="ECO:0007669"/>
    <property type="project" value="InterPro"/>
</dbReference>
<dbReference type="GO" id="GO:0033573">
    <property type="term" value="C:high-affinity iron permease complex"/>
    <property type="evidence" value="ECO:0007669"/>
    <property type="project" value="InterPro"/>
</dbReference>
<gene>
    <name evidence="11" type="ORF">LCGC14_0932320</name>
</gene>
<dbReference type="Pfam" id="PF03239">
    <property type="entry name" value="FTR1"/>
    <property type="match status" value="1"/>
</dbReference>
<dbReference type="Pfam" id="PF00034">
    <property type="entry name" value="Cytochrom_C"/>
    <property type="match status" value="1"/>
</dbReference>
<sequence length="623" mass="68646">MKIINSLFVAAFLLLAQPVNADPQQLLQLIDYVAVDYEGAVENGQIVSESEYAEMQDFTAGITLQLASLPENEVKEGLIKQGDELAQSIHNKDSVVKIRQIIADMRHQVINTYQITVIPKVQPDLKRGAMLYANNCASCHGANGAGDGPAAVGMEPPPVDFTDKDRYQQRTLYGLYNTMTQGVEGTGMMAYTELSDEERWSLAFYVGGLAIDTNKKNFAVNYHPLASVEKLTTMTPHQAEELYGEKGGSVMAALRTHPELFYKKDANKLEFAKKKLADVITSYQDNDPKQAYQYAVEAYLDGFELTEQNINTLDSNLRLEIETTMTGLRNKIRSGEPVENIIKEVELINGKLDAASDLLGTKSLSAGATFASAFFILLREGLEALLVVAALLAFLTRTDRKDARRYIHFGWIGAVVLGLFTWWASVSIIDISGGSRELTEGVAAIVATVILLYVGFWMHDKSSATKWKKFIDDNMHKAMSSGTLWTLTGLSFIAVYREAFETILFYQALWVQTGEDGHSMAMGGFLAAVAVLAIISLLIMRYSVRLPLRQFFAVSGGLMFLLAIVFAGKGVAALQEAGFIISTPVNFVRIDLLGIYPNLQGLLLQLVLIIIAVVLWNKNAKKA</sequence>
<dbReference type="PANTHER" id="PTHR31632:SF2">
    <property type="entry name" value="PLASMA MEMBRANE IRON PERMEASE"/>
    <property type="match status" value="1"/>
</dbReference>
<protein>
    <recommendedName>
        <fullName evidence="10">Cytochrome c domain-containing protein</fullName>
    </recommendedName>
</protein>
<name>A0A0F9NS56_9ZZZZ</name>
<evidence type="ECO:0000256" key="8">
    <source>
        <dbReference type="ARBA" id="ARBA00023136"/>
    </source>
</evidence>
<dbReference type="GO" id="GO:0015093">
    <property type="term" value="F:ferrous iron transmembrane transporter activity"/>
    <property type="evidence" value="ECO:0007669"/>
    <property type="project" value="TreeGrafter"/>
</dbReference>
<dbReference type="AlphaFoldDB" id="A0A0F9NS56"/>
<evidence type="ECO:0000256" key="3">
    <source>
        <dbReference type="ARBA" id="ARBA00022617"/>
    </source>
</evidence>
<dbReference type="EMBL" id="LAZR01003212">
    <property type="protein sequence ID" value="KKN20749.1"/>
    <property type="molecule type" value="Genomic_DNA"/>
</dbReference>
<evidence type="ECO:0000256" key="4">
    <source>
        <dbReference type="ARBA" id="ARBA00022692"/>
    </source>
</evidence>
<evidence type="ECO:0000256" key="2">
    <source>
        <dbReference type="ARBA" id="ARBA00008333"/>
    </source>
</evidence>
<dbReference type="PROSITE" id="PS51007">
    <property type="entry name" value="CYTC"/>
    <property type="match status" value="1"/>
</dbReference>
<evidence type="ECO:0000256" key="9">
    <source>
        <dbReference type="SAM" id="Phobius"/>
    </source>
</evidence>
<dbReference type="SUPFAM" id="SSF46626">
    <property type="entry name" value="Cytochrome c"/>
    <property type="match status" value="1"/>
</dbReference>
<feature type="transmembrane region" description="Helical" evidence="9">
    <location>
        <begin position="551"/>
        <end position="575"/>
    </location>
</feature>
<dbReference type="InterPro" id="IPR009056">
    <property type="entry name" value="Cyt_c-like_dom"/>
</dbReference>
<feature type="transmembrane region" description="Helical" evidence="9">
    <location>
        <begin position="517"/>
        <end position="539"/>
    </location>
</feature>
<accession>A0A0F9NS56</accession>
<feature type="transmembrane region" description="Helical" evidence="9">
    <location>
        <begin position="478"/>
        <end position="497"/>
    </location>
</feature>
<evidence type="ECO:0000256" key="5">
    <source>
        <dbReference type="ARBA" id="ARBA00022723"/>
    </source>
</evidence>
<dbReference type="InterPro" id="IPR036909">
    <property type="entry name" value="Cyt_c-like_dom_sf"/>
</dbReference>
<comment type="similarity">
    <text evidence="2">Belongs to the oxidase-dependent Fe transporter (OFeT) (TC 9.A.10.1) family.</text>
</comment>